<dbReference type="Pfam" id="PF17846">
    <property type="entry name" value="XRN_M"/>
    <property type="match status" value="1"/>
</dbReference>
<evidence type="ECO:0000256" key="3">
    <source>
        <dbReference type="ARBA" id="ARBA00022839"/>
    </source>
</evidence>
<name>A0A2H4UUU7_9VIRU</name>
<gene>
    <name evidence="7" type="ORF">BMW23_0655</name>
</gene>
<keyword evidence="1" id="KW-0540">Nuclease</keyword>
<protein>
    <submittedName>
        <fullName evidence="7">XRN 5'-3' exonuclease</fullName>
    </submittedName>
</protein>
<dbReference type="GO" id="GO:0003723">
    <property type="term" value="F:RNA binding"/>
    <property type="evidence" value="ECO:0007669"/>
    <property type="project" value="TreeGrafter"/>
</dbReference>
<evidence type="ECO:0000313" key="8">
    <source>
        <dbReference type="Proteomes" id="UP000240325"/>
    </source>
</evidence>
<dbReference type="GO" id="GO:0000956">
    <property type="term" value="P:nuclear-transcribed mRNA catabolic process"/>
    <property type="evidence" value="ECO:0007669"/>
    <property type="project" value="TreeGrafter"/>
</dbReference>
<evidence type="ECO:0000259" key="6">
    <source>
        <dbReference type="Pfam" id="PF17846"/>
    </source>
</evidence>
<evidence type="ECO:0000259" key="5">
    <source>
        <dbReference type="Pfam" id="PF03159"/>
    </source>
</evidence>
<sequence length="601" mass="71506">MGLPGAFSWILKRYARNILKNNLHIRPKKLYIDGNCLLHPECFAILDANPKDSTKELKIKMFKRIVNALDFIEKYVNPTEMMYIAIDGIAPLAKIIQQRKRRYKSELDKEMKNELKQKFGMNTQSQWSNTCITPGTEFMEELHEYLNNHYKTKKSKIQYIYSSFHTAGEGEHKIMEHIKNETNNDDMIVVYGLDADLIFLSMASMRDNIYLIREKMEFKKEHFHHQEQENAEKKMDNVLNNEKTKNNSTKSANNNAINEVEREFVYVCIQNMKKAYNNEIHNIIEYKKNKIKTSKNFDDIDYSDDLIFLCFLLGNDFLPHFPSIDIHTGGLDELIDSYVTALFKTGEPLIRINNRKVTINSQFFTMICESMGEKEQHYFYTTLYNSEEKNARKICKEEDEYKKQLWEMDNLKSKQKDTLLLGVGEKDVWKYRYYEHYFHSYGSQEQIINDICSDYVLGIVWMTNYYFDKCPDWRWCYIPHYAPFISDIAKYLNDNNINLNDIKIINNKHIPMMSQLVSVLPPSCNYLLPESYKYLTTDIKSEIIDMFPNRIKIDTLYKNQLWQCIPRIPYLDINRILKCTKELKLTKNEKKREMELVEFVY</sequence>
<dbReference type="PANTHER" id="PTHR12341:SF7">
    <property type="entry name" value="5'-3' EXORIBONUCLEASE 1"/>
    <property type="match status" value="1"/>
</dbReference>
<dbReference type="PANTHER" id="PTHR12341">
    <property type="entry name" value="5'-&gt;3' EXORIBONUCLEASE"/>
    <property type="match status" value="1"/>
</dbReference>
<organism evidence="7">
    <name type="scientific">Bodo saltans virus</name>
    <dbReference type="NCBI Taxonomy" id="2024608"/>
    <lineage>
        <taxon>Viruses</taxon>
        <taxon>Varidnaviria</taxon>
        <taxon>Bamfordvirae</taxon>
        <taxon>Nucleocytoviricota</taxon>
        <taxon>Megaviricetes</taxon>
        <taxon>Imitervirales</taxon>
        <taxon>Mimiviridae</taxon>
        <taxon>Klosneuvirinae</taxon>
        <taxon>Theiavirus</taxon>
        <taxon>Theiavirus salishense</taxon>
    </lineage>
</organism>
<dbReference type="Gene3D" id="3.40.50.12390">
    <property type="match status" value="1"/>
</dbReference>
<feature type="domain" description="Xrn1 helical" evidence="6">
    <location>
        <begin position="385"/>
        <end position="599"/>
    </location>
</feature>
<evidence type="ECO:0000256" key="2">
    <source>
        <dbReference type="ARBA" id="ARBA00022801"/>
    </source>
</evidence>
<dbReference type="EMBL" id="MF782455">
    <property type="protein sequence ID" value="ATZ80701.1"/>
    <property type="molecule type" value="Genomic_DNA"/>
</dbReference>
<keyword evidence="8" id="KW-1185">Reference proteome</keyword>
<dbReference type="Gene3D" id="1.25.40.1050">
    <property type="match status" value="1"/>
</dbReference>
<evidence type="ECO:0000256" key="1">
    <source>
        <dbReference type="ARBA" id="ARBA00022722"/>
    </source>
</evidence>
<dbReference type="Proteomes" id="UP000240325">
    <property type="component" value="Segment"/>
</dbReference>
<dbReference type="InterPro" id="IPR041412">
    <property type="entry name" value="Xrn1_helical"/>
</dbReference>
<reference evidence="7" key="1">
    <citation type="journal article" date="2017" name="Elife">
        <title>The kinetoplastid-infecting Bodo saltans virus (BsV), a window into the most abundant giant viruses in the sea.</title>
        <authorList>
            <person name="Deeg C.M."/>
            <person name="Chow C.-E.T."/>
            <person name="Suttle C.A."/>
        </authorList>
    </citation>
    <scope>NUCLEOTIDE SEQUENCE</scope>
    <source>
        <strain evidence="7">NG1</strain>
    </source>
</reference>
<dbReference type="InterPro" id="IPR004859">
    <property type="entry name" value="Xrn1_N"/>
</dbReference>
<comment type="similarity">
    <text evidence="4">Belongs to the 5'-3' exonuclease family.</text>
</comment>
<evidence type="ECO:0000313" key="7">
    <source>
        <dbReference type="EMBL" id="ATZ80701.1"/>
    </source>
</evidence>
<evidence type="ECO:0000256" key="4">
    <source>
        <dbReference type="ARBA" id="ARBA00038299"/>
    </source>
</evidence>
<accession>A0A2H4UUU7</accession>
<dbReference type="GO" id="GO:0004534">
    <property type="term" value="F:5'-3' RNA exonuclease activity"/>
    <property type="evidence" value="ECO:0007669"/>
    <property type="project" value="TreeGrafter"/>
</dbReference>
<keyword evidence="2" id="KW-0378">Hydrolase</keyword>
<keyword evidence="3 7" id="KW-0269">Exonuclease</keyword>
<dbReference type="Pfam" id="PF03159">
    <property type="entry name" value="XRN_N"/>
    <property type="match status" value="1"/>
</dbReference>
<feature type="domain" description="Xrn1 N-terminal" evidence="5">
    <location>
        <begin position="1"/>
        <end position="215"/>
    </location>
</feature>
<proteinExistence type="inferred from homology"/>
<dbReference type="InterPro" id="IPR027073">
    <property type="entry name" value="5_3_exoribonuclease"/>
</dbReference>